<comment type="catalytic activity">
    <reaction evidence="9">
        <text>L-isoleucine + 2-oxoglutarate = (S)-3-methyl-2-oxopentanoate + L-glutamate</text>
        <dbReference type="Rhea" id="RHEA:24801"/>
        <dbReference type="ChEBI" id="CHEBI:16810"/>
        <dbReference type="ChEBI" id="CHEBI:29985"/>
        <dbReference type="ChEBI" id="CHEBI:35146"/>
        <dbReference type="ChEBI" id="CHEBI:58045"/>
        <dbReference type="EC" id="2.6.1.42"/>
    </reaction>
</comment>
<dbReference type="OrthoDB" id="9805628at2"/>
<dbReference type="InterPro" id="IPR043132">
    <property type="entry name" value="BCAT-like_C"/>
</dbReference>
<proteinExistence type="inferred from homology"/>
<dbReference type="PANTHER" id="PTHR42743">
    <property type="entry name" value="AMINO-ACID AMINOTRANSFERASE"/>
    <property type="match status" value="1"/>
</dbReference>
<dbReference type="InterPro" id="IPR043131">
    <property type="entry name" value="BCAT-like_N"/>
</dbReference>
<dbReference type="PANTHER" id="PTHR42743:SF11">
    <property type="entry name" value="AMINODEOXYCHORISMATE LYASE"/>
    <property type="match status" value="1"/>
</dbReference>
<dbReference type="Proteomes" id="UP000028531">
    <property type="component" value="Unassembled WGS sequence"/>
</dbReference>
<sequence>MVNIDGELKSSNYATIAFNNRGTFYGDGIFETIRCFNGKPLLYEAHYFRLMSGMRILRMDIPASFTPEFIEDSIVDILNQNNFNTGHARVRFTVWRKFGGLYTPLDNGVHYSIQSTELDGIYQNNTNRIAELFKDHYVLSGLLNTIKSTNKIVNVLAGRYALDNDYQEMFLVNEKKMITEGISGNVFVRTGNKVKTPPVLDGCLNGLMREQVIQQLKRMLDYDIIEETLSPFELQRADEIFTTNVIKGIQSVNKYRKKEFNKELATELLEIFNDKFFD</sequence>
<comment type="catalytic activity">
    <reaction evidence="10">
        <text>L-leucine + 2-oxoglutarate = 4-methyl-2-oxopentanoate + L-glutamate</text>
        <dbReference type="Rhea" id="RHEA:18321"/>
        <dbReference type="ChEBI" id="CHEBI:16810"/>
        <dbReference type="ChEBI" id="CHEBI:17865"/>
        <dbReference type="ChEBI" id="CHEBI:29985"/>
        <dbReference type="ChEBI" id="CHEBI:57427"/>
        <dbReference type="EC" id="2.6.1.42"/>
    </reaction>
</comment>
<comment type="pathway">
    <text evidence="2">Amino-acid biosynthesis; L-isoleucine biosynthesis; L-isoleucine from 2-oxobutanoate: step 4/4.</text>
</comment>
<evidence type="ECO:0000256" key="12">
    <source>
        <dbReference type="RuleBase" id="RU004516"/>
    </source>
</evidence>
<evidence type="ECO:0000256" key="7">
    <source>
        <dbReference type="ARBA" id="ARBA00022898"/>
    </source>
</evidence>
<evidence type="ECO:0000256" key="3">
    <source>
        <dbReference type="ARBA" id="ARBA00004931"/>
    </source>
</evidence>
<comment type="cofactor">
    <cofactor evidence="1 12">
        <name>pyridoxal 5'-phosphate</name>
        <dbReference type="ChEBI" id="CHEBI:597326"/>
    </cofactor>
</comment>
<dbReference type="InterPro" id="IPR050571">
    <property type="entry name" value="Class-IV_PLP-Dep_Aminotrnsfr"/>
</dbReference>
<dbReference type="Gene3D" id="3.30.470.10">
    <property type="match status" value="1"/>
</dbReference>
<comment type="similarity">
    <text evidence="5 11">Belongs to the class-IV pyridoxal-phosphate-dependent aminotransferase family.</text>
</comment>
<dbReference type="EMBL" id="PVNA01000003">
    <property type="protein sequence ID" value="PRX13609.1"/>
    <property type="molecule type" value="Genomic_DNA"/>
</dbReference>
<dbReference type="CDD" id="cd00449">
    <property type="entry name" value="PLPDE_IV"/>
    <property type="match status" value="1"/>
</dbReference>
<reference evidence="13 15" key="1">
    <citation type="submission" date="2014-07" db="EMBL/GenBank/DDBJ databases">
        <title>Draft genome sequence of Nonlabens ulvanivorans, an ulvan degrading bacterium.</title>
        <authorList>
            <person name="Kopel M."/>
            <person name="Helbert W."/>
            <person name="Henrissat B."/>
            <person name="Doniger T."/>
            <person name="Banin E."/>
        </authorList>
    </citation>
    <scope>NUCLEOTIDE SEQUENCE [LARGE SCALE GENOMIC DNA]</scope>
    <source>
        <strain evidence="13 15">PLR</strain>
    </source>
</reference>
<comment type="caution">
    <text evidence="13">The sequence shown here is derived from an EMBL/GenBank/DDBJ whole genome shotgun (WGS) entry which is preliminary data.</text>
</comment>
<evidence type="ECO:0000256" key="2">
    <source>
        <dbReference type="ARBA" id="ARBA00004824"/>
    </source>
</evidence>
<name>A0A084JWD4_NONUL</name>
<keyword evidence="13" id="KW-0808">Transferase</keyword>
<dbReference type="AlphaFoldDB" id="A0A084JWD4"/>
<evidence type="ECO:0000256" key="6">
    <source>
        <dbReference type="ARBA" id="ARBA00013053"/>
    </source>
</evidence>
<evidence type="ECO:0000256" key="4">
    <source>
        <dbReference type="ARBA" id="ARBA00005072"/>
    </source>
</evidence>
<comment type="catalytic activity">
    <reaction evidence="8">
        <text>L-valine + 2-oxoglutarate = 3-methyl-2-oxobutanoate + L-glutamate</text>
        <dbReference type="Rhea" id="RHEA:24813"/>
        <dbReference type="ChEBI" id="CHEBI:11851"/>
        <dbReference type="ChEBI" id="CHEBI:16810"/>
        <dbReference type="ChEBI" id="CHEBI:29985"/>
        <dbReference type="ChEBI" id="CHEBI:57762"/>
        <dbReference type="EC" id="2.6.1.42"/>
    </reaction>
</comment>
<dbReference type="InterPro" id="IPR018300">
    <property type="entry name" value="Aminotrans_IV_CS"/>
</dbReference>
<evidence type="ECO:0000256" key="11">
    <source>
        <dbReference type="RuleBase" id="RU004106"/>
    </source>
</evidence>
<organism evidence="13 15">
    <name type="scientific">Nonlabens ulvanivorans</name>
    <name type="common">Persicivirga ulvanivorans</name>
    <dbReference type="NCBI Taxonomy" id="906888"/>
    <lineage>
        <taxon>Bacteria</taxon>
        <taxon>Pseudomonadati</taxon>
        <taxon>Bacteroidota</taxon>
        <taxon>Flavobacteriia</taxon>
        <taxon>Flavobacteriales</taxon>
        <taxon>Flavobacteriaceae</taxon>
        <taxon>Nonlabens</taxon>
    </lineage>
</organism>
<gene>
    <name evidence="13" type="ORF">IL45_14215</name>
    <name evidence="14" type="ORF">LY02_01853</name>
</gene>
<evidence type="ECO:0000313" key="15">
    <source>
        <dbReference type="Proteomes" id="UP000028531"/>
    </source>
</evidence>
<evidence type="ECO:0000256" key="5">
    <source>
        <dbReference type="ARBA" id="ARBA00009320"/>
    </source>
</evidence>
<comment type="pathway">
    <text evidence="4">Amino-acid biosynthesis; L-leucine biosynthesis; L-leucine from 3-methyl-2-oxobutanoate: step 4/4.</text>
</comment>
<dbReference type="GO" id="GO:0046394">
    <property type="term" value="P:carboxylic acid biosynthetic process"/>
    <property type="evidence" value="ECO:0007669"/>
    <property type="project" value="UniProtKB-ARBA"/>
</dbReference>
<dbReference type="InterPro" id="IPR001544">
    <property type="entry name" value="Aminotrans_IV"/>
</dbReference>
<evidence type="ECO:0000256" key="10">
    <source>
        <dbReference type="ARBA" id="ARBA00049229"/>
    </source>
</evidence>
<keyword evidence="7 12" id="KW-0663">Pyridoxal phosphate</keyword>
<evidence type="ECO:0000313" key="13">
    <source>
        <dbReference type="EMBL" id="KEZ93268.1"/>
    </source>
</evidence>
<evidence type="ECO:0000256" key="1">
    <source>
        <dbReference type="ARBA" id="ARBA00001933"/>
    </source>
</evidence>
<evidence type="ECO:0000313" key="16">
    <source>
        <dbReference type="Proteomes" id="UP000239997"/>
    </source>
</evidence>
<comment type="pathway">
    <text evidence="3">Amino-acid biosynthesis; L-valine biosynthesis; L-valine from pyruvate: step 4/4.</text>
</comment>
<dbReference type="Proteomes" id="UP000239997">
    <property type="component" value="Unassembled WGS sequence"/>
</dbReference>
<keyword evidence="16" id="KW-1185">Reference proteome</keyword>
<evidence type="ECO:0000313" key="14">
    <source>
        <dbReference type="EMBL" id="PRX13609.1"/>
    </source>
</evidence>
<evidence type="ECO:0000256" key="8">
    <source>
        <dbReference type="ARBA" id="ARBA00048212"/>
    </source>
</evidence>
<dbReference type="Gene3D" id="3.20.10.10">
    <property type="entry name" value="D-amino Acid Aminotransferase, subunit A, domain 2"/>
    <property type="match status" value="1"/>
</dbReference>
<dbReference type="PROSITE" id="PS00770">
    <property type="entry name" value="AA_TRANSFER_CLASS_4"/>
    <property type="match status" value="1"/>
</dbReference>
<dbReference type="SUPFAM" id="SSF56752">
    <property type="entry name" value="D-aminoacid aminotransferase-like PLP-dependent enzymes"/>
    <property type="match status" value="1"/>
</dbReference>
<dbReference type="Pfam" id="PF01063">
    <property type="entry name" value="Aminotran_4"/>
    <property type="match status" value="1"/>
</dbReference>
<evidence type="ECO:0000256" key="9">
    <source>
        <dbReference type="ARBA" id="ARBA00048798"/>
    </source>
</evidence>
<accession>A0A084JWD4</accession>
<dbReference type="EC" id="2.6.1.42" evidence="6"/>
<keyword evidence="13" id="KW-0032">Aminotransferase</keyword>
<dbReference type="GO" id="GO:0004084">
    <property type="term" value="F:branched-chain-amino-acid transaminase activity"/>
    <property type="evidence" value="ECO:0007669"/>
    <property type="project" value="UniProtKB-EC"/>
</dbReference>
<dbReference type="EMBL" id="JPJI01000032">
    <property type="protein sequence ID" value="KEZ93268.1"/>
    <property type="molecule type" value="Genomic_DNA"/>
</dbReference>
<dbReference type="RefSeq" id="WP_036585003.1">
    <property type="nucleotide sequence ID" value="NZ_JPJI01000032.1"/>
</dbReference>
<reference evidence="14 16" key="2">
    <citation type="submission" date="2018-03" db="EMBL/GenBank/DDBJ databases">
        <title>Genomic Encyclopedia of Archaeal and Bacterial Type Strains, Phase II (KMG-II): from individual species to whole genera.</title>
        <authorList>
            <person name="Goeker M."/>
        </authorList>
    </citation>
    <scope>NUCLEOTIDE SEQUENCE [LARGE SCALE GENOMIC DNA]</scope>
    <source>
        <strain evidence="14 16">DSM 22727</strain>
    </source>
</reference>
<protein>
    <recommendedName>
        <fullName evidence="6">branched-chain-amino-acid transaminase</fullName>
        <ecNumber evidence="6">2.6.1.42</ecNumber>
    </recommendedName>
</protein>
<dbReference type="InterPro" id="IPR036038">
    <property type="entry name" value="Aminotransferase-like"/>
</dbReference>